<dbReference type="PANTHER" id="PTHR13370:SF3">
    <property type="entry name" value="TRNA (GUANINE(10)-N2)-METHYLTRANSFERASE HOMOLOG"/>
    <property type="match status" value="1"/>
</dbReference>
<dbReference type="GO" id="GO:0008033">
    <property type="term" value="P:tRNA processing"/>
    <property type="evidence" value="ECO:0007669"/>
    <property type="project" value="UniProtKB-UniRule"/>
</dbReference>
<gene>
    <name evidence="13" type="ORF">C8A00DRAFT_32183</name>
</gene>
<keyword evidence="3 10" id="KW-0820">tRNA-binding</keyword>
<organism evidence="13 14">
    <name type="scientific">Chaetomidium leptoderma</name>
    <dbReference type="NCBI Taxonomy" id="669021"/>
    <lineage>
        <taxon>Eukaryota</taxon>
        <taxon>Fungi</taxon>
        <taxon>Dikarya</taxon>
        <taxon>Ascomycota</taxon>
        <taxon>Pezizomycotina</taxon>
        <taxon>Sordariomycetes</taxon>
        <taxon>Sordariomycetidae</taxon>
        <taxon>Sordariales</taxon>
        <taxon>Chaetomiaceae</taxon>
        <taxon>Chaetomidium</taxon>
    </lineage>
</organism>
<dbReference type="EMBL" id="MU856897">
    <property type="protein sequence ID" value="KAK4155004.1"/>
    <property type="molecule type" value="Genomic_DNA"/>
</dbReference>
<sequence length="459" mass="51600">MDYLIRFSQSHETFRLPEIQSLAVIEGIDLKVISYSLESPFCIVNLPSEAAARRLIQRSILAMSIHELWGAGADLAAVHARVRQTTAPRWSQYRTCSFKFTLDSYQGSRAADEKVRLINSFAYLGFEGAIRMRRPDEEFTLFEDWVFNSTPLGIPDPKYYYFGRYLGAGARDLPQKLDLKKRRYISTTSMDAELALVTANLALAGPGKVLYDPFVGTGSFPIACAQFGAVTFGSDIDGRSIRGDETKKRTLRANFEQYGLLSGLGGMFTADLTNSPIRRAPLGHDGDGVTGRLFDGIVCDPPYGVREGLRVLGVRDPEKSPWVIPKGREMYKDPDFIPPRKPYSFFAMLDNILQFSAQTLVDNGRLSFWMPTANDENQEMPVPTHPYLEIVSVCTQTFNKWSRRLITYRRIPDKEVDQEAVKVREETKPVGKTADELNPFRKAYFNGFEPVDGGSDDAS</sequence>
<evidence type="ECO:0000256" key="2">
    <source>
        <dbReference type="ARBA" id="ARBA00022490"/>
    </source>
</evidence>
<feature type="domain" description="Ribosomal RNA large subunit methyltransferase K/L-like methyltransferase" evidence="11">
    <location>
        <begin position="181"/>
        <end position="230"/>
    </location>
</feature>
<evidence type="ECO:0000256" key="9">
    <source>
        <dbReference type="ARBA" id="ARBA00066937"/>
    </source>
</evidence>
<keyword evidence="5 10" id="KW-0808">Transferase</keyword>
<evidence type="ECO:0000256" key="8">
    <source>
        <dbReference type="ARBA" id="ARBA00022884"/>
    </source>
</evidence>
<dbReference type="PROSITE" id="PS51627">
    <property type="entry name" value="SAM_MT_TRM11"/>
    <property type="match status" value="1"/>
</dbReference>
<reference evidence="13" key="1">
    <citation type="journal article" date="2023" name="Mol. Phylogenet. Evol.">
        <title>Genome-scale phylogeny and comparative genomics of the fungal order Sordariales.</title>
        <authorList>
            <person name="Hensen N."/>
            <person name="Bonometti L."/>
            <person name="Westerberg I."/>
            <person name="Brannstrom I.O."/>
            <person name="Guillou S."/>
            <person name="Cros-Aarteil S."/>
            <person name="Calhoun S."/>
            <person name="Haridas S."/>
            <person name="Kuo A."/>
            <person name="Mondo S."/>
            <person name="Pangilinan J."/>
            <person name="Riley R."/>
            <person name="LaButti K."/>
            <person name="Andreopoulos B."/>
            <person name="Lipzen A."/>
            <person name="Chen C."/>
            <person name="Yan M."/>
            <person name="Daum C."/>
            <person name="Ng V."/>
            <person name="Clum A."/>
            <person name="Steindorff A."/>
            <person name="Ohm R.A."/>
            <person name="Martin F."/>
            <person name="Silar P."/>
            <person name="Natvig D.O."/>
            <person name="Lalanne C."/>
            <person name="Gautier V."/>
            <person name="Ament-Velasquez S.L."/>
            <person name="Kruys A."/>
            <person name="Hutchinson M.I."/>
            <person name="Powell A.J."/>
            <person name="Barry K."/>
            <person name="Miller A.N."/>
            <person name="Grigoriev I.V."/>
            <person name="Debuchy R."/>
            <person name="Gladieux P."/>
            <person name="Hiltunen Thoren M."/>
            <person name="Johannesson H."/>
        </authorList>
    </citation>
    <scope>NUCLEOTIDE SEQUENCE</scope>
    <source>
        <strain evidence="13">CBS 538.74</strain>
    </source>
</reference>
<dbReference type="GO" id="GO:0000049">
    <property type="term" value="F:tRNA binding"/>
    <property type="evidence" value="ECO:0007669"/>
    <property type="project" value="UniProtKB-UniRule"/>
</dbReference>
<dbReference type="PIRSF" id="PIRSF017259">
    <property type="entry name" value="tRNA_mtfrase_TRM11"/>
    <property type="match status" value="1"/>
</dbReference>
<keyword evidence="8 10" id="KW-0694">RNA-binding</keyword>
<evidence type="ECO:0000313" key="13">
    <source>
        <dbReference type="EMBL" id="KAK4155004.1"/>
    </source>
</evidence>
<dbReference type="SUPFAM" id="SSF53335">
    <property type="entry name" value="S-adenosyl-L-methionine-dependent methyltransferases"/>
    <property type="match status" value="1"/>
</dbReference>
<dbReference type="Pfam" id="PF01170">
    <property type="entry name" value="UPF0020"/>
    <property type="match status" value="1"/>
</dbReference>
<evidence type="ECO:0000256" key="3">
    <source>
        <dbReference type="ARBA" id="ARBA00022555"/>
    </source>
</evidence>
<dbReference type="GO" id="GO:0160102">
    <property type="term" value="F:tRNA (guanine(10)-N2)-methyltransferase activity"/>
    <property type="evidence" value="ECO:0007669"/>
    <property type="project" value="UniProtKB-EC"/>
</dbReference>
<evidence type="ECO:0000256" key="1">
    <source>
        <dbReference type="ARBA" id="ARBA00004496"/>
    </source>
</evidence>
<keyword evidence="14" id="KW-1185">Reference proteome</keyword>
<dbReference type="InterPro" id="IPR059073">
    <property type="entry name" value="TRMT11_N"/>
</dbReference>
<comment type="subcellular location">
    <subcellularLocation>
        <location evidence="1">Cytoplasm</location>
    </subcellularLocation>
</comment>
<keyword evidence="2" id="KW-0963">Cytoplasm</keyword>
<feature type="domain" description="tRNA (guanine(10)-N(2))-methyltransferase TRMT11 N-terminal" evidence="12">
    <location>
        <begin position="1"/>
        <end position="171"/>
    </location>
</feature>
<evidence type="ECO:0000256" key="10">
    <source>
        <dbReference type="PROSITE-ProRule" id="PRU00959"/>
    </source>
</evidence>
<dbReference type="GO" id="GO:0032259">
    <property type="term" value="P:methylation"/>
    <property type="evidence" value="ECO:0007669"/>
    <property type="project" value="UniProtKB-UniRule"/>
</dbReference>
<dbReference type="Gene3D" id="3.40.50.150">
    <property type="entry name" value="Vaccinia Virus protein VP39"/>
    <property type="match status" value="1"/>
</dbReference>
<dbReference type="GO" id="GO:0043527">
    <property type="term" value="C:tRNA methyltransferase complex"/>
    <property type="evidence" value="ECO:0007669"/>
    <property type="project" value="UniProtKB-ARBA"/>
</dbReference>
<dbReference type="InterPro" id="IPR002052">
    <property type="entry name" value="DNA_methylase_N6_adenine_CS"/>
</dbReference>
<evidence type="ECO:0000256" key="6">
    <source>
        <dbReference type="ARBA" id="ARBA00022691"/>
    </source>
</evidence>
<comment type="caution">
    <text evidence="13">The sequence shown here is derived from an EMBL/GenBank/DDBJ whole genome shotgun (WGS) entry which is preliminary data.</text>
</comment>
<dbReference type="Proteomes" id="UP001302745">
    <property type="component" value="Unassembled WGS sequence"/>
</dbReference>
<dbReference type="EC" id="2.1.1.214" evidence="9"/>
<keyword evidence="4 10" id="KW-0489">Methyltransferase</keyword>
<dbReference type="PANTHER" id="PTHR13370">
    <property type="entry name" value="RNA METHYLASE-RELATED"/>
    <property type="match status" value="1"/>
</dbReference>
<evidence type="ECO:0000256" key="4">
    <source>
        <dbReference type="ARBA" id="ARBA00022603"/>
    </source>
</evidence>
<dbReference type="InterPro" id="IPR000241">
    <property type="entry name" value="RlmKL-like_Mtase"/>
</dbReference>
<keyword evidence="6 10" id="KW-0949">S-adenosyl-L-methionine</keyword>
<dbReference type="FunFam" id="3.40.50.150:FF:000672">
    <property type="entry name" value="RNA methylase"/>
    <property type="match status" value="1"/>
</dbReference>
<dbReference type="InterPro" id="IPR029063">
    <property type="entry name" value="SAM-dependent_MTases_sf"/>
</dbReference>
<accession>A0AAN6ZYN2</accession>
<name>A0AAN6ZYN2_9PEZI</name>
<dbReference type="InterPro" id="IPR016691">
    <property type="entry name" value="TRMT11"/>
</dbReference>
<proteinExistence type="inferred from homology"/>
<dbReference type="GO" id="GO:0005737">
    <property type="term" value="C:cytoplasm"/>
    <property type="evidence" value="ECO:0007669"/>
    <property type="project" value="UniProtKB-SubCell"/>
</dbReference>
<evidence type="ECO:0000259" key="11">
    <source>
        <dbReference type="Pfam" id="PF01170"/>
    </source>
</evidence>
<evidence type="ECO:0000313" key="14">
    <source>
        <dbReference type="Proteomes" id="UP001302745"/>
    </source>
</evidence>
<keyword evidence="7 10" id="KW-0819">tRNA processing</keyword>
<protein>
    <recommendedName>
        <fullName evidence="9">tRNA (guanine(10)-N(2))-methyltransferase</fullName>
        <ecNumber evidence="9">2.1.1.214</ecNumber>
    </recommendedName>
</protein>
<dbReference type="PRINTS" id="PR00507">
    <property type="entry name" value="N12N6MTFRASE"/>
</dbReference>
<dbReference type="Pfam" id="PF25904">
    <property type="entry name" value="Tmrp11_N"/>
    <property type="match status" value="1"/>
</dbReference>
<comment type="similarity">
    <text evidence="10">Belongs to the class I-like SAM-binding methyltransferase superfamily. TRM11 methyltransferase family.</text>
</comment>
<dbReference type="PROSITE" id="PS00092">
    <property type="entry name" value="N6_MTASE"/>
    <property type="match status" value="1"/>
</dbReference>
<evidence type="ECO:0000259" key="12">
    <source>
        <dbReference type="Pfam" id="PF25904"/>
    </source>
</evidence>
<evidence type="ECO:0000256" key="7">
    <source>
        <dbReference type="ARBA" id="ARBA00022694"/>
    </source>
</evidence>
<dbReference type="AlphaFoldDB" id="A0AAN6ZYN2"/>
<evidence type="ECO:0000256" key="5">
    <source>
        <dbReference type="ARBA" id="ARBA00022679"/>
    </source>
</evidence>
<reference evidence="13" key="2">
    <citation type="submission" date="2023-05" db="EMBL/GenBank/DDBJ databases">
        <authorList>
            <consortium name="Lawrence Berkeley National Laboratory"/>
            <person name="Steindorff A."/>
            <person name="Hensen N."/>
            <person name="Bonometti L."/>
            <person name="Westerberg I."/>
            <person name="Brannstrom I.O."/>
            <person name="Guillou S."/>
            <person name="Cros-Aarteil S."/>
            <person name="Calhoun S."/>
            <person name="Haridas S."/>
            <person name="Kuo A."/>
            <person name="Mondo S."/>
            <person name="Pangilinan J."/>
            <person name="Riley R."/>
            <person name="Labutti K."/>
            <person name="Andreopoulos B."/>
            <person name="Lipzen A."/>
            <person name="Chen C."/>
            <person name="Yanf M."/>
            <person name="Daum C."/>
            <person name="Ng V."/>
            <person name="Clum A."/>
            <person name="Ohm R."/>
            <person name="Martin F."/>
            <person name="Silar P."/>
            <person name="Natvig D."/>
            <person name="Lalanne C."/>
            <person name="Gautier V."/>
            <person name="Ament-Velasquez S.L."/>
            <person name="Kruys A."/>
            <person name="Hutchinson M.I."/>
            <person name="Powell A.J."/>
            <person name="Barry K."/>
            <person name="Miller A.N."/>
            <person name="Grigoriev I.V."/>
            <person name="Debuchy R."/>
            <person name="Gladieux P."/>
            <person name="Thoren M.H."/>
            <person name="Johannesson H."/>
        </authorList>
    </citation>
    <scope>NUCLEOTIDE SEQUENCE</scope>
    <source>
        <strain evidence="13">CBS 538.74</strain>
    </source>
</reference>